<dbReference type="PROSITE" id="PS51379">
    <property type="entry name" value="4FE4S_FER_2"/>
    <property type="match status" value="2"/>
</dbReference>
<evidence type="ECO:0000259" key="10">
    <source>
        <dbReference type="PROSITE" id="PS51918"/>
    </source>
</evidence>
<dbReference type="InterPro" id="IPR007197">
    <property type="entry name" value="rSAM"/>
</dbReference>
<evidence type="ECO:0000313" key="12">
    <source>
        <dbReference type="Proteomes" id="UP001141327"/>
    </source>
</evidence>
<keyword evidence="8" id="KW-0411">Iron-sulfur</keyword>
<keyword evidence="6" id="KW-0560">Oxidoreductase</keyword>
<comment type="similarity">
    <text evidence="2">Belongs to the organic radical-activating enzymes family.</text>
</comment>
<evidence type="ECO:0000259" key="9">
    <source>
        <dbReference type="PROSITE" id="PS51379"/>
    </source>
</evidence>
<dbReference type="SFLD" id="SFLDG01066">
    <property type="entry name" value="organic_radical-activating_enz"/>
    <property type="match status" value="1"/>
</dbReference>
<evidence type="ECO:0000256" key="4">
    <source>
        <dbReference type="ARBA" id="ARBA00022691"/>
    </source>
</evidence>
<dbReference type="NCBIfam" id="TIGR04041">
    <property type="entry name" value="activase_YjjW"/>
    <property type="match status" value="1"/>
</dbReference>
<comment type="caution">
    <text evidence="11">The sequence shown here is derived from an EMBL/GenBank/DDBJ whole genome shotgun (WGS) entry which is preliminary data.</text>
</comment>
<keyword evidence="7" id="KW-0408">Iron</keyword>
<evidence type="ECO:0000256" key="6">
    <source>
        <dbReference type="ARBA" id="ARBA00023002"/>
    </source>
</evidence>
<dbReference type="SUPFAM" id="SSF102114">
    <property type="entry name" value="Radical SAM enzymes"/>
    <property type="match status" value="1"/>
</dbReference>
<dbReference type="PROSITE" id="PS01087">
    <property type="entry name" value="RADICAL_ACTIVATING"/>
    <property type="match status" value="1"/>
</dbReference>
<dbReference type="InterPro" id="IPR034457">
    <property type="entry name" value="Organic_radical-activating"/>
</dbReference>
<keyword evidence="12" id="KW-1185">Reference proteome</keyword>
<dbReference type="Proteomes" id="UP001141327">
    <property type="component" value="Unassembled WGS sequence"/>
</dbReference>
<dbReference type="PANTHER" id="PTHR30352">
    <property type="entry name" value="PYRUVATE FORMATE-LYASE-ACTIVATING ENZYME"/>
    <property type="match status" value="1"/>
</dbReference>
<gene>
    <name evidence="11" type="ORF">PAPYR_6950</name>
</gene>
<feature type="domain" description="4Fe-4S ferredoxin-type" evidence="9">
    <location>
        <begin position="55"/>
        <end position="82"/>
    </location>
</feature>
<dbReference type="InterPro" id="IPR013785">
    <property type="entry name" value="Aldolase_TIM"/>
</dbReference>
<evidence type="ECO:0000256" key="8">
    <source>
        <dbReference type="ARBA" id="ARBA00023014"/>
    </source>
</evidence>
<dbReference type="SFLD" id="SFLDS00029">
    <property type="entry name" value="Radical_SAM"/>
    <property type="match status" value="1"/>
</dbReference>
<evidence type="ECO:0000256" key="7">
    <source>
        <dbReference type="ARBA" id="ARBA00023004"/>
    </source>
</evidence>
<name>A0ABQ8UEC3_9EUKA</name>
<evidence type="ECO:0000256" key="5">
    <source>
        <dbReference type="ARBA" id="ARBA00022723"/>
    </source>
</evidence>
<evidence type="ECO:0000313" key="11">
    <source>
        <dbReference type="EMBL" id="KAJ4457586.1"/>
    </source>
</evidence>
<accession>A0ABQ8UEC3</accession>
<sequence>MIHDIESISPSPCSAQDEQEIGFISKILRSSFVDGPGNRTVVFLQGCNFRCRKCHNPQTQSVCLQCGQCVSRCPSGALSYVDGKVIWDESRCTSCDTCINFCPHYADPRVRRMKPQELWAVIEPWSPFISGVTVTGGEPAQQLDFLIAFFGLVKAHKGKRLTTCLETNGSLLQRPKEKLDQMLALLDYALVDFKAWEADTFARVIGTPARPPPGPSGPMEVMKLLEYLARPPQPGRASLIHEVRQVVIPGLTDQEAPLRQLARWLATQIGPEVPLRLLRFRPHGTRGEAGGWGSPSDELMARLVAAATEEGLRHVGQSL</sequence>
<dbReference type="Gene3D" id="3.20.20.70">
    <property type="entry name" value="Aldolase class I"/>
    <property type="match status" value="1"/>
</dbReference>
<reference evidence="11" key="1">
    <citation type="journal article" date="2022" name="bioRxiv">
        <title>Genomics of Preaxostyla Flagellates Illuminates Evolutionary Transitions and the Path Towards Mitochondrial Loss.</title>
        <authorList>
            <person name="Novak L.V.F."/>
            <person name="Treitli S.C."/>
            <person name="Pyrih J."/>
            <person name="Halakuc P."/>
            <person name="Pipaliya S.V."/>
            <person name="Vacek V."/>
            <person name="Brzon O."/>
            <person name="Soukal P."/>
            <person name="Eme L."/>
            <person name="Dacks J.B."/>
            <person name="Karnkowska A."/>
            <person name="Elias M."/>
            <person name="Hampl V."/>
        </authorList>
    </citation>
    <scope>NUCLEOTIDE SEQUENCE</scope>
    <source>
        <strain evidence="11">RCP-MX</strain>
    </source>
</reference>
<dbReference type="PROSITE" id="PS00198">
    <property type="entry name" value="4FE4S_FER_1"/>
    <property type="match status" value="1"/>
</dbReference>
<dbReference type="InterPro" id="IPR012839">
    <property type="entry name" value="Organic_radical_activase"/>
</dbReference>
<comment type="cofactor">
    <cofactor evidence="1">
        <name>[4Fe-4S] cluster</name>
        <dbReference type="ChEBI" id="CHEBI:49883"/>
    </cofactor>
</comment>
<protein>
    <submittedName>
        <fullName evidence="11">YjjW family glycine radical enzyme activase</fullName>
    </submittedName>
</protein>
<dbReference type="InterPro" id="IPR058240">
    <property type="entry name" value="rSAM_sf"/>
</dbReference>
<dbReference type="EMBL" id="JAPMOS010000044">
    <property type="protein sequence ID" value="KAJ4457586.1"/>
    <property type="molecule type" value="Genomic_DNA"/>
</dbReference>
<evidence type="ECO:0000256" key="3">
    <source>
        <dbReference type="ARBA" id="ARBA00022485"/>
    </source>
</evidence>
<dbReference type="Pfam" id="PF00037">
    <property type="entry name" value="Fer4"/>
    <property type="match status" value="2"/>
</dbReference>
<keyword evidence="5" id="KW-0479">Metal-binding</keyword>
<evidence type="ECO:0000256" key="2">
    <source>
        <dbReference type="ARBA" id="ARBA00009777"/>
    </source>
</evidence>
<feature type="domain" description="4Fe-4S ferredoxin-type" evidence="9">
    <location>
        <begin position="83"/>
        <end position="112"/>
    </location>
</feature>
<keyword evidence="4" id="KW-0949">S-adenosyl-L-methionine</keyword>
<evidence type="ECO:0000256" key="1">
    <source>
        <dbReference type="ARBA" id="ARBA00001966"/>
    </source>
</evidence>
<dbReference type="SUPFAM" id="SSF54862">
    <property type="entry name" value="4Fe-4S ferredoxins"/>
    <property type="match status" value="1"/>
</dbReference>
<dbReference type="InterPro" id="IPR023912">
    <property type="entry name" value="YjjW_bact"/>
</dbReference>
<dbReference type="Pfam" id="PF04055">
    <property type="entry name" value="Radical_SAM"/>
    <property type="match status" value="1"/>
</dbReference>
<feature type="domain" description="Radical SAM core" evidence="10">
    <location>
        <begin position="33"/>
        <end position="319"/>
    </location>
</feature>
<dbReference type="PIRSF" id="PIRSF000371">
    <property type="entry name" value="PFL_act_enz"/>
    <property type="match status" value="1"/>
</dbReference>
<dbReference type="InterPro" id="IPR001989">
    <property type="entry name" value="Radical_activat_CS"/>
</dbReference>
<dbReference type="PANTHER" id="PTHR30352:SF13">
    <property type="entry name" value="GLYCYL-RADICAL ENZYME ACTIVATING ENZYME YJJW-RELATED"/>
    <property type="match status" value="1"/>
</dbReference>
<dbReference type="InterPro" id="IPR017896">
    <property type="entry name" value="4Fe4S_Fe-S-bd"/>
</dbReference>
<dbReference type="CDD" id="cd01335">
    <property type="entry name" value="Radical_SAM"/>
    <property type="match status" value="1"/>
</dbReference>
<proteinExistence type="inferred from homology"/>
<keyword evidence="3" id="KW-0004">4Fe-4S</keyword>
<organism evidence="11 12">
    <name type="scientific">Paratrimastix pyriformis</name>
    <dbReference type="NCBI Taxonomy" id="342808"/>
    <lineage>
        <taxon>Eukaryota</taxon>
        <taxon>Metamonada</taxon>
        <taxon>Preaxostyla</taxon>
        <taxon>Paratrimastigidae</taxon>
        <taxon>Paratrimastix</taxon>
    </lineage>
</organism>
<dbReference type="PROSITE" id="PS51918">
    <property type="entry name" value="RADICAL_SAM"/>
    <property type="match status" value="1"/>
</dbReference>
<dbReference type="InterPro" id="IPR017900">
    <property type="entry name" value="4Fe4S_Fe_S_CS"/>
</dbReference>